<evidence type="ECO:0000313" key="5">
    <source>
        <dbReference type="Proteomes" id="UP000306102"/>
    </source>
</evidence>
<protein>
    <recommendedName>
        <fullName evidence="6">Sieve element occlusion N-terminal domain-containing protein</fullName>
    </recommendedName>
</protein>
<proteinExistence type="predicted"/>
<dbReference type="PANTHER" id="PTHR33232">
    <property type="entry name" value="PROTEIN SIEVE ELEMENT OCCLUSION B-LIKE"/>
    <property type="match status" value="1"/>
</dbReference>
<dbReference type="Proteomes" id="UP000306102">
    <property type="component" value="Unassembled WGS sequence"/>
</dbReference>
<feature type="region of interest" description="Disordered" evidence="1">
    <location>
        <begin position="1"/>
        <end position="20"/>
    </location>
</feature>
<dbReference type="InterPro" id="IPR027942">
    <property type="entry name" value="SEO_N"/>
</dbReference>
<evidence type="ECO:0008006" key="6">
    <source>
        <dbReference type="Google" id="ProtNLM"/>
    </source>
</evidence>
<sequence length="697" mass="79195">MENKPTMQQLAKNDRRMSLSDDSAMMKQIQGTHSPDGRDVYAKPILQVIEDILNHVTPDVAGGMHGHTDALEERTTVDGLDAILDELAYIMHKVSCELSCKCSSGADAHATTMAILNMLSIYSWDAKVVISLAAFAVNYGEFWLVTQLVTSNQLAKSVALLKQLPDIIEHSSTLKSRFDAIKNLFKALLDVTKCIAEFKELPLQYVSPDATPMSTALTHIPTATYWTIRSMVACASQITSLLGMSYEHIASATEAWELSSLAHKISNIDVHLKNQLGICHHHIDEKRHAETFQMLIRLFEMSHVDNVRILKALIYSKDDQLPLVEGTTKKKASIEVLKRKTVLLLISDLDIAHDEIMYLSLLHQDTRTRTDLHYEIVWLPIMDRSTKPLNDANQQKFEQLQSMMPWYTLHPLLLEPAVIKYIKEFWHFDKKLILVVLDQQGRVACPNAHHMVWIWGNLAYPFTIMREELLWKEETWRLELLVDAIDESIMNWIAQEKYICLYGGEDIEWIRKFSAIAKAVAGAAGIVLEMVYVGKSSPKERVRKLNAIINAEKLSHYWPDLMSIWFFWARLESMLYSKMQHGKTIEDDLIMQGVLSVLSFNGSDQGWAIMSKGSGEMARAMGDLFLTCLATFDTWKDDAKGIGFMAALNQKLKELHTPQHCNRLILPGINGGIPEKVICAECGRPMEKYYMYRCCTD</sequence>
<feature type="domain" description="Sieve element occlusion N-terminal" evidence="2">
    <location>
        <begin position="20"/>
        <end position="303"/>
    </location>
</feature>
<evidence type="ECO:0000259" key="3">
    <source>
        <dbReference type="Pfam" id="PF14577"/>
    </source>
</evidence>
<dbReference type="AlphaFoldDB" id="A0A4V3WKA2"/>
<feature type="domain" description="Sieve element occlusion C-terminal" evidence="3">
    <location>
        <begin position="466"/>
        <end position="696"/>
    </location>
</feature>
<reference evidence="4 5" key="1">
    <citation type="journal article" date="2018" name="Proc. Natl. Acad. Sci. U.S.A.">
        <title>Draft genome sequence of Camellia sinensis var. sinensis provides insights into the evolution of the tea genome and tea quality.</title>
        <authorList>
            <person name="Wei C."/>
            <person name="Yang H."/>
            <person name="Wang S."/>
            <person name="Zhao J."/>
            <person name="Liu C."/>
            <person name="Gao L."/>
            <person name="Xia E."/>
            <person name="Lu Y."/>
            <person name="Tai Y."/>
            <person name="She G."/>
            <person name="Sun J."/>
            <person name="Cao H."/>
            <person name="Tong W."/>
            <person name="Gao Q."/>
            <person name="Li Y."/>
            <person name="Deng W."/>
            <person name="Jiang X."/>
            <person name="Wang W."/>
            <person name="Chen Q."/>
            <person name="Zhang S."/>
            <person name="Li H."/>
            <person name="Wu J."/>
            <person name="Wang P."/>
            <person name="Li P."/>
            <person name="Shi C."/>
            <person name="Zheng F."/>
            <person name="Jian J."/>
            <person name="Huang B."/>
            <person name="Shan D."/>
            <person name="Shi M."/>
            <person name="Fang C."/>
            <person name="Yue Y."/>
            <person name="Li F."/>
            <person name="Li D."/>
            <person name="Wei S."/>
            <person name="Han B."/>
            <person name="Jiang C."/>
            <person name="Yin Y."/>
            <person name="Xia T."/>
            <person name="Zhang Z."/>
            <person name="Bennetzen J.L."/>
            <person name="Zhao S."/>
            <person name="Wan X."/>
        </authorList>
    </citation>
    <scope>NUCLEOTIDE SEQUENCE [LARGE SCALE GENOMIC DNA]</scope>
    <source>
        <strain evidence="5">cv. Shuchazao</strain>
        <tissue evidence="4">Leaf</tissue>
    </source>
</reference>
<dbReference type="Pfam" id="PF14577">
    <property type="entry name" value="SEO_C"/>
    <property type="match status" value="1"/>
</dbReference>
<dbReference type="InterPro" id="IPR039299">
    <property type="entry name" value="SEOA"/>
</dbReference>
<gene>
    <name evidence="4" type="ORF">TEA_018128</name>
</gene>
<keyword evidence="5" id="KW-1185">Reference proteome</keyword>
<evidence type="ECO:0000256" key="1">
    <source>
        <dbReference type="SAM" id="MobiDB-lite"/>
    </source>
</evidence>
<accession>A0A4V3WKA2</accession>
<evidence type="ECO:0000313" key="4">
    <source>
        <dbReference type="EMBL" id="THG00067.1"/>
    </source>
</evidence>
<dbReference type="Pfam" id="PF14576">
    <property type="entry name" value="SEO_N"/>
    <property type="match status" value="1"/>
</dbReference>
<dbReference type="PANTHER" id="PTHR33232:SF12">
    <property type="entry name" value="PROTEIN SIEVE ELEMENT OCCLUSION B-LIKE"/>
    <property type="match status" value="1"/>
</dbReference>
<name>A0A4V3WKA2_CAMSN</name>
<organism evidence="4 5">
    <name type="scientific">Camellia sinensis var. sinensis</name>
    <name type="common">China tea</name>
    <dbReference type="NCBI Taxonomy" id="542762"/>
    <lineage>
        <taxon>Eukaryota</taxon>
        <taxon>Viridiplantae</taxon>
        <taxon>Streptophyta</taxon>
        <taxon>Embryophyta</taxon>
        <taxon>Tracheophyta</taxon>
        <taxon>Spermatophyta</taxon>
        <taxon>Magnoliopsida</taxon>
        <taxon>eudicotyledons</taxon>
        <taxon>Gunneridae</taxon>
        <taxon>Pentapetalae</taxon>
        <taxon>asterids</taxon>
        <taxon>Ericales</taxon>
        <taxon>Theaceae</taxon>
        <taxon>Camellia</taxon>
    </lineage>
</organism>
<dbReference type="EMBL" id="SDRB02011803">
    <property type="protein sequence ID" value="THG00067.1"/>
    <property type="molecule type" value="Genomic_DNA"/>
</dbReference>
<comment type="caution">
    <text evidence="4">The sequence shown here is derived from an EMBL/GenBank/DDBJ whole genome shotgun (WGS) entry which is preliminary data.</text>
</comment>
<evidence type="ECO:0000259" key="2">
    <source>
        <dbReference type="Pfam" id="PF14576"/>
    </source>
</evidence>
<feature type="compositionally biased region" description="Polar residues" evidence="1">
    <location>
        <begin position="1"/>
        <end position="11"/>
    </location>
</feature>
<dbReference type="GO" id="GO:0010088">
    <property type="term" value="P:phloem development"/>
    <property type="evidence" value="ECO:0007669"/>
    <property type="project" value="InterPro"/>
</dbReference>
<dbReference type="InterPro" id="IPR027944">
    <property type="entry name" value="SEO_C"/>
</dbReference>
<dbReference type="STRING" id="542762.A0A4V3WKA2"/>